<dbReference type="RefSeq" id="WP_150440744.1">
    <property type="nucleotide sequence ID" value="NZ_VYKL01000021.1"/>
</dbReference>
<evidence type="ECO:0000313" key="4">
    <source>
        <dbReference type="Proteomes" id="UP000326671"/>
    </source>
</evidence>
<evidence type="ECO:0000313" key="3">
    <source>
        <dbReference type="EMBL" id="KAA9022952.1"/>
    </source>
</evidence>
<feature type="transmembrane region" description="Helical" evidence="1">
    <location>
        <begin position="17"/>
        <end position="36"/>
    </location>
</feature>
<name>A0A5J5HNC6_9BACI</name>
<dbReference type="PRINTS" id="PR00111">
    <property type="entry name" value="ABHYDROLASE"/>
</dbReference>
<dbReference type="Gene3D" id="3.40.50.1820">
    <property type="entry name" value="alpha/beta hydrolase"/>
    <property type="match status" value="1"/>
</dbReference>
<dbReference type="PANTHER" id="PTHR43798">
    <property type="entry name" value="MONOACYLGLYCEROL LIPASE"/>
    <property type="match status" value="1"/>
</dbReference>
<evidence type="ECO:0000259" key="2">
    <source>
        <dbReference type="Pfam" id="PF00561"/>
    </source>
</evidence>
<protein>
    <submittedName>
        <fullName evidence="3">Alpha/beta hydrolase</fullName>
    </submittedName>
</protein>
<dbReference type="AlphaFoldDB" id="A0A5J5HNC6"/>
<reference evidence="3 4" key="1">
    <citation type="submission" date="2019-09" db="EMBL/GenBank/DDBJ databases">
        <title>Whole genome sequences of isolates from the Mars Exploration Rovers.</title>
        <authorList>
            <person name="Seuylemezian A."/>
            <person name="Vaishampayan P."/>
        </authorList>
    </citation>
    <scope>NUCLEOTIDE SEQUENCE [LARGE SCALE GENOMIC DNA]</scope>
    <source>
        <strain evidence="3 4">MER_TA_151</strain>
    </source>
</reference>
<accession>A0A5J5HNC6</accession>
<keyword evidence="3" id="KW-0378">Hydrolase</keyword>
<feature type="domain" description="AB hydrolase-1" evidence="2">
    <location>
        <begin position="74"/>
        <end position="195"/>
    </location>
</feature>
<dbReference type="InterPro" id="IPR029058">
    <property type="entry name" value="AB_hydrolase_fold"/>
</dbReference>
<dbReference type="InterPro" id="IPR050266">
    <property type="entry name" value="AB_hydrolase_sf"/>
</dbReference>
<evidence type="ECO:0000256" key="1">
    <source>
        <dbReference type="SAM" id="Phobius"/>
    </source>
</evidence>
<dbReference type="EMBL" id="VYKL01000021">
    <property type="protein sequence ID" value="KAA9022952.1"/>
    <property type="molecule type" value="Genomic_DNA"/>
</dbReference>
<organism evidence="3 4">
    <name type="scientific">Niallia endozanthoxylica</name>
    <dbReference type="NCBI Taxonomy" id="2036016"/>
    <lineage>
        <taxon>Bacteria</taxon>
        <taxon>Bacillati</taxon>
        <taxon>Bacillota</taxon>
        <taxon>Bacilli</taxon>
        <taxon>Bacillales</taxon>
        <taxon>Bacillaceae</taxon>
        <taxon>Niallia</taxon>
    </lineage>
</organism>
<keyword evidence="4" id="KW-1185">Reference proteome</keyword>
<dbReference type="SUPFAM" id="SSF53474">
    <property type="entry name" value="alpha/beta-Hydrolases"/>
    <property type="match status" value="1"/>
</dbReference>
<dbReference type="OrthoDB" id="59888at2"/>
<dbReference type="GO" id="GO:0016787">
    <property type="term" value="F:hydrolase activity"/>
    <property type="evidence" value="ECO:0007669"/>
    <property type="project" value="UniProtKB-KW"/>
</dbReference>
<comment type="caution">
    <text evidence="3">The sequence shown here is derived from an EMBL/GenBank/DDBJ whole genome shotgun (WGS) entry which is preliminary data.</text>
</comment>
<sequence length="340" mass="38975">MEVEHNHTIKSFRKLKLFGITLFIVIFSLLILGLFYEYASYKNVKNDYPPDGKMIDVEGREIHVNIKGTKSSLPPVLIEPGTGNWSYDWSNIQEELSKHTIVITYDRAGYGWSDPPPNGFTLDMTINDVNHILESVEIDTPVILVGHSTGGIYSRLFADKYPDKVAGMVLVDARNEFFSEQAKKYNESFFETQDQKMNQFLSQIGIARLFGKHIFLDTMPDYLSPEKYVNVHWDTPFFRVLDEEINQINVSEKLLKNTNSLEDKPLTIITPSTVDLQAVELGFSEQESNRMEKIWLDSQQQLTNLSTNSEFMLVPNSSHSVMYDQPNIIIDAILKMTDEI</sequence>
<dbReference type="Proteomes" id="UP000326671">
    <property type="component" value="Unassembled WGS sequence"/>
</dbReference>
<dbReference type="GO" id="GO:0016020">
    <property type="term" value="C:membrane"/>
    <property type="evidence" value="ECO:0007669"/>
    <property type="project" value="TreeGrafter"/>
</dbReference>
<keyword evidence="1" id="KW-0812">Transmembrane</keyword>
<proteinExistence type="predicted"/>
<keyword evidence="1" id="KW-0472">Membrane</keyword>
<gene>
    <name evidence="3" type="ORF">F4V44_14555</name>
</gene>
<dbReference type="Pfam" id="PF00561">
    <property type="entry name" value="Abhydrolase_1"/>
    <property type="match status" value="1"/>
</dbReference>
<dbReference type="InterPro" id="IPR000073">
    <property type="entry name" value="AB_hydrolase_1"/>
</dbReference>
<keyword evidence="1" id="KW-1133">Transmembrane helix</keyword>
<dbReference type="PANTHER" id="PTHR43798:SF33">
    <property type="entry name" value="HYDROLASE, PUTATIVE (AFU_ORTHOLOGUE AFUA_2G14860)-RELATED"/>
    <property type="match status" value="1"/>
</dbReference>